<dbReference type="InterPro" id="IPR039103">
    <property type="entry name" value="Spd-2/CEP192"/>
</dbReference>
<evidence type="ECO:0000313" key="5">
    <source>
        <dbReference type="EMBL" id="JAS05553.1"/>
    </source>
</evidence>
<evidence type="ECO:0000256" key="1">
    <source>
        <dbReference type="SAM" id="MobiDB-lite"/>
    </source>
</evidence>
<dbReference type="InterPro" id="IPR013783">
    <property type="entry name" value="Ig-like_fold"/>
</dbReference>
<dbReference type="GO" id="GO:0051298">
    <property type="term" value="P:centrosome duplication"/>
    <property type="evidence" value="ECO:0007669"/>
    <property type="project" value="InterPro"/>
</dbReference>
<dbReference type="GO" id="GO:0000242">
    <property type="term" value="C:pericentriolar material"/>
    <property type="evidence" value="ECO:0007669"/>
    <property type="project" value="TreeGrafter"/>
</dbReference>
<feature type="domain" description="Cep192/Spd-2-like" evidence="4">
    <location>
        <begin position="973"/>
        <end position="1080"/>
    </location>
</feature>
<feature type="domain" description="Cep192-like" evidence="2">
    <location>
        <begin position="1326"/>
        <end position="1422"/>
    </location>
</feature>
<evidence type="ECO:0000259" key="4">
    <source>
        <dbReference type="Pfam" id="PF22073"/>
    </source>
</evidence>
<evidence type="ECO:0000259" key="3">
    <source>
        <dbReference type="Pfam" id="PF22067"/>
    </source>
</evidence>
<dbReference type="GO" id="GO:0071539">
    <property type="term" value="P:protein localization to centrosome"/>
    <property type="evidence" value="ECO:0007669"/>
    <property type="project" value="InterPro"/>
</dbReference>
<dbReference type="Pfam" id="PF22067">
    <property type="entry name" value="Cep192_D3"/>
    <property type="match status" value="1"/>
</dbReference>
<dbReference type="Pfam" id="PF22073">
    <property type="entry name" value="Cep192_D4"/>
    <property type="match status" value="1"/>
</dbReference>
<dbReference type="InterPro" id="IPR054089">
    <property type="entry name" value="Cep192-like_D3"/>
</dbReference>
<name>A0A1B6BW93_9HEMI</name>
<dbReference type="GO" id="GO:0005814">
    <property type="term" value="C:centriole"/>
    <property type="evidence" value="ECO:0007669"/>
    <property type="project" value="TreeGrafter"/>
</dbReference>
<feature type="region of interest" description="Disordered" evidence="1">
    <location>
        <begin position="944"/>
        <end position="968"/>
    </location>
</feature>
<dbReference type="GO" id="GO:0005737">
    <property type="term" value="C:cytoplasm"/>
    <property type="evidence" value="ECO:0007669"/>
    <property type="project" value="TreeGrafter"/>
</dbReference>
<dbReference type="GO" id="GO:0019901">
    <property type="term" value="F:protein kinase binding"/>
    <property type="evidence" value="ECO:0007669"/>
    <property type="project" value="TreeGrafter"/>
</dbReference>
<dbReference type="InterPro" id="IPR054088">
    <property type="entry name" value="Cep192-like_D8"/>
</dbReference>
<feature type="compositionally biased region" description="Polar residues" evidence="1">
    <location>
        <begin position="510"/>
        <end position="525"/>
    </location>
</feature>
<dbReference type="Pfam" id="PF22066">
    <property type="entry name" value="Cep192_D8"/>
    <property type="match status" value="1"/>
</dbReference>
<dbReference type="PANTHER" id="PTHR16029">
    <property type="entry name" value="CENTROSOMAL PROTEIN OF 192 KDA"/>
    <property type="match status" value="1"/>
</dbReference>
<proteinExistence type="predicted"/>
<feature type="domain" description="Cep192-like" evidence="3">
    <location>
        <begin position="858"/>
        <end position="933"/>
    </location>
</feature>
<evidence type="ECO:0000259" key="2">
    <source>
        <dbReference type="Pfam" id="PF22066"/>
    </source>
</evidence>
<reference evidence="5" key="1">
    <citation type="submission" date="2015-12" db="EMBL/GenBank/DDBJ databases">
        <title>De novo transcriptome assembly of four potential Pierce s Disease insect vectors from Arizona vineyards.</title>
        <authorList>
            <person name="Tassone E.E."/>
        </authorList>
    </citation>
    <scope>NUCLEOTIDE SEQUENCE</scope>
</reference>
<feature type="region of interest" description="Disordered" evidence="1">
    <location>
        <begin position="365"/>
        <end position="385"/>
    </location>
</feature>
<dbReference type="PANTHER" id="PTHR16029:SF11">
    <property type="entry name" value="CENTROSOMAL PROTEIN OF 192 KDA"/>
    <property type="match status" value="1"/>
</dbReference>
<dbReference type="GO" id="GO:0090222">
    <property type="term" value="P:centrosome-templated microtubule nucleation"/>
    <property type="evidence" value="ECO:0007669"/>
    <property type="project" value="InterPro"/>
</dbReference>
<gene>
    <name evidence="5" type="ORF">g.38731</name>
</gene>
<organism evidence="5">
    <name type="scientific">Clastoptera arizonana</name>
    <name type="common">Arizona spittle bug</name>
    <dbReference type="NCBI Taxonomy" id="38151"/>
    <lineage>
        <taxon>Eukaryota</taxon>
        <taxon>Metazoa</taxon>
        <taxon>Ecdysozoa</taxon>
        <taxon>Arthropoda</taxon>
        <taxon>Hexapoda</taxon>
        <taxon>Insecta</taxon>
        <taxon>Pterygota</taxon>
        <taxon>Neoptera</taxon>
        <taxon>Paraneoptera</taxon>
        <taxon>Hemiptera</taxon>
        <taxon>Auchenorrhyncha</taxon>
        <taxon>Cercopoidea</taxon>
        <taxon>Clastopteridae</taxon>
        <taxon>Clastoptera</taxon>
    </lineage>
</organism>
<sequence length="1423" mass="158055">MTENTVIFKEPATPKATNRLIDQTLFGTPIPQAASTANRDLNKAFTPLPTPKIVIQPSYEQYMSGLIKDIEAMKEEVRQKYPSEISRQETSSVRQSIESETNSSLGILKPTELEGLLDKVEEMDILDSVNVLKSEMIKDFNEKLAKALGESCSDGNNKELKKPNISQHDLDDRRISNFKSIISDAKEELENKNKFKMNFEDMRRNSNFRYFDSELDGEDKRKKSPLKTNFDENRSSNFSNIIKDLKDEVKKESCAKVNLEDSIRNSNYRDILSDLENIRSSLSNKRSFSTKSTADLSKLSSLTLGSENFVPGEAVENMLLEDEKAWYQEKSMLNEGKMSLSGVLSGQEEDKLSFSSFLRKGSCPLGSLDDDKRKEPRPTFGRSIVSPVKNKPTFALAPALKGEPKDLDEIPTKESDAFRTVPQHDDEERFSLSAVSSVASASQIAELLSNMSTDSPRTLLKNMLCKASSKKHLTPVPERSINNDSQIMNDFRKSFTELCESFKKQSILKNESSSQTLIPMPTSSKDVSHDNNRTRPSICETEASTRYSSSIDSCFDWTGFKTLTNDKTKHDGHEKDKSHVSQVSAEISEKILPEDDNLVTSTTKEPTDLNHENQDLEETDLEMHVCVATVASMDFDIINKTENEQLCTFKHNLYVKGEISNDAAVVLIANEEVVLDKYSSMTISVTLIPLVAEAITLKLDVVRKDTVTEHVIVDTVTGVVVGEYPNISLSNDSTINFDVLHEGCTTHRFFKLHNFGKSSVPVTLKISKKSIENNAFSFNGRDNIDIMINPGEGIKQKIDCRAGDVEIVTDITAAIEVSLTVFVDFIKLPNLLSIPLKCTVVPCRLLIDQSELILQTGTKSVLPVKNCTQVNMKTSVIPPVGVVVQPSTLLLQPGQKSSISVSFDQKNTRGILRLGSSVSIQVLPNGKMYEIPVISKPLVLSVSDSTPGSTPASSRAPSPMSPTSSVASADGNMQLECTHKTLVWASYPLHSKTQKTCMLRNRSVHKEKLLISSSNSCFKLLKDQKKLEDQIQLSLQPMENTTLTVVMMPTQAGACTSLLSIQRINSSLEKKLIPLFGYGGKAKLIPEGVSRDPDQRMWLYLDDNTLTTSFVLKNVGDAPAFIKITQGIQSTGISISPPECLIQPGTDVKIEISLITTNDRLEYLLSQPGDSAVSVTKLILTLGDESTRHRLNRLHRKLMSSENNMDMDNVWKARLAVLNGLFSDQDMEEVRALRDPLSSLDTLWLEGIHEWNIGVLVERRALETMRLDHSIEYLDLGNTMFDETVLAQPSPPCIDLTNEEGNAVTVRRRGNINSMVEVESGVATNFGVYSDDYNILFPPTTLGGKSICRVQLYNSGNTTALVALEDINGPFTLKTPEFILKGLWYISMPIVFHPNSAGNHEGSMVLRINDEAAITYHLHGKGV</sequence>
<dbReference type="EMBL" id="GEDC01031745">
    <property type="protein sequence ID" value="JAS05553.1"/>
    <property type="molecule type" value="Transcribed_RNA"/>
</dbReference>
<protein>
    <recommendedName>
        <fullName evidence="6">Abnormal spindle-like microcephaly-associated protein ASH domain-containing protein</fullName>
    </recommendedName>
</protein>
<dbReference type="Gene3D" id="2.60.40.10">
    <property type="entry name" value="Immunoglobulins"/>
    <property type="match status" value="1"/>
</dbReference>
<dbReference type="InterPro" id="IPR054090">
    <property type="entry name" value="Cep192_Spd-2-like_dom"/>
</dbReference>
<feature type="region of interest" description="Disordered" evidence="1">
    <location>
        <begin position="510"/>
        <end position="535"/>
    </location>
</feature>
<accession>A0A1B6BW93</accession>
<evidence type="ECO:0008006" key="6">
    <source>
        <dbReference type="Google" id="ProtNLM"/>
    </source>
</evidence>
<dbReference type="GO" id="GO:0090307">
    <property type="term" value="P:mitotic spindle assembly"/>
    <property type="evidence" value="ECO:0007669"/>
    <property type="project" value="TreeGrafter"/>
</dbReference>
<feature type="compositionally biased region" description="Low complexity" evidence="1">
    <location>
        <begin position="945"/>
        <end position="965"/>
    </location>
</feature>